<dbReference type="PANTHER" id="PTHR30055">
    <property type="entry name" value="HTH-TYPE TRANSCRIPTIONAL REGULATOR RUTR"/>
    <property type="match status" value="1"/>
</dbReference>
<accession>A0AAF0BJ17</accession>
<evidence type="ECO:0000313" key="6">
    <source>
        <dbReference type="EMBL" id="WCL90235.1"/>
    </source>
</evidence>
<dbReference type="SUPFAM" id="SSF46689">
    <property type="entry name" value="Homeodomain-like"/>
    <property type="match status" value="1"/>
</dbReference>
<evidence type="ECO:0000256" key="2">
    <source>
        <dbReference type="ARBA" id="ARBA00023125"/>
    </source>
</evidence>
<proteinExistence type="predicted"/>
<dbReference type="InterPro" id="IPR009057">
    <property type="entry name" value="Homeodomain-like_sf"/>
</dbReference>
<dbReference type="EMBL" id="CP116810">
    <property type="protein sequence ID" value="WCL90235.1"/>
    <property type="molecule type" value="Genomic_DNA"/>
</dbReference>
<protein>
    <submittedName>
        <fullName evidence="6">TetR/AcrR family transcriptional regulator</fullName>
    </submittedName>
</protein>
<dbReference type="Gene3D" id="1.10.357.10">
    <property type="entry name" value="Tetracycline Repressor, domain 2"/>
    <property type="match status" value="1"/>
</dbReference>
<dbReference type="InterPro" id="IPR001647">
    <property type="entry name" value="HTH_TetR"/>
</dbReference>
<keyword evidence="7" id="KW-1185">Reference proteome</keyword>
<dbReference type="GO" id="GO:0000976">
    <property type="term" value="F:transcription cis-regulatory region binding"/>
    <property type="evidence" value="ECO:0007669"/>
    <property type="project" value="TreeGrafter"/>
</dbReference>
<keyword evidence="1" id="KW-0805">Transcription regulation</keyword>
<evidence type="ECO:0000313" key="7">
    <source>
        <dbReference type="Proteomes" id="UP000001426"/>
    </source>
</evidence>
<feature type="domain" description="HTH tetR-type" evidence="5">
    <location>
        <begin position="59"/>
        <end position="119"/>
    </location>
</feature>
<dbReference type="AlphaFoldDB" id="A0AAF0BJ17"/>
<feature type="DNA-binding region" description="H-T-H motif" evidence="4">
    <location>
        <begin position="82"/>
        <end position="101"/>
    </location>
</feature>
<organism evidence="6 7">
    <name type="scientific">Rhodopseudomonas palustris (strain ATCC BAA-98 / CGA009)</name>
    <dbReference type="NCBI Taxonomy" id="258594"/>
    <lineage>
        <taxon>Bacteria</taxon>
        <taxon>Pseudomonadati</taxon>
        <taxon>Pseudomonadota</taxon>
        <taxon>Alphaproteobacteria</taxon>
        <taxon>Hyphomicrobiales</taxon>
        <taxon>Nitrobacteraceae</taxon>
        <taxon>Rhodopseudomonas</taxon>
    </lineage>
</organism>
<sequence length="270" mass="30034">MTATFDITRYTDRERAPSSLYPVRLAAGNFAKAKRAITTVSSGNWHRTDPLPPREQTREELRQKIIAGARALLSETESAEFSMRALAARANVAHMTPYNVFGSKQAVLLAVLDADMADFTRAVQERDVADPLSELYEVVGLCAEFWFSEPVFYKTLYRELLDLKGAPHQATATPLRDGFWRRLTHALAEQGYLQSFVAEEPLSMNLRRIALQAISVWIARDLSKREVEAELGYSISLALLGVTAPASSSLVLTRLLNYQAIIEEAGARDG</sequence>
<keyword evidence="3" id="KW-0804">Transcription</keyword>
<dbReference type="PROSITE" id="PS50977">
    <property type="entry name" value="HTH_TETR_2"/>
    <property type="match status" value="1"/>
</dbReference>
<keyword evidence="2 4" id="KW-0238">DNA-binding</keyword>
<evidence type="ECO:0000256" key="3">
    <source>
        <dbReference type="ARBA" id="ARBA00023163"/>
    </source>
</evidence>
<dbReference type="KEGG" id="rpa:TX73_000565"/>
<dbReference type="Proteomes" id="UP000001426">
    <property type="component" value="Chromosome"/>
</dbReference>
<reference evidence="6 7" key="1">
    <citation type="journal article" date="2004" name="Nat. Biotechnol.">
        <title>Complete genome sequence of the metabolically versatile photosynthetic bacterium Rhodopseudomonas palustris.</title>
        <authorList>
            <person name="Larimer F.W."/>
            <person name="Chain P."/>
            <person name="Hauser L."/>
            <person name="Lamerdin J."/>
            <person name="Malfatti S."/>
            <person name="Do L."/>
            <person name="Land M.L."/>
            <person name="Pelletier D.A."/>
            <person name="Beatty J.T."/>
            <person name="Lang A.S."/>
            <person name="Tabita F.R."/>
            <person name="Gibson J.L."/>
            <person name="Hanson T.E."/>
            <person name="Bobst C."/>
            <person name="Torres J.L."/>
            <person name="Peres C."/>
            <person name="Harrison F.H."/>
            <person name="Gibson J."/>
            <person name="Harwood C.S."/>
        </authorList>
    </citation>
    <scope>NUCLEOTIDE SEQUENCE [LARGE SCALE GENOMIC DNA]</scope>
    <source>
        <strain evidence="7">ATCC BAA-98 / CGA009</strain>
    </source>
</reference>
<dbReference type="InterPro" id="IPR050109">
    <property type="entry name" value="HTH-type_TetR-like_transc_reg"/>
</dbReference>
<evidence type="ECO:0000256" key="4">
    <source>
        <dbReference type="PROSITE-ProRule" id="PRU00335"/>
    </source>
</evidence>
<dbReference type="Pfam" id="PF00440">
    <property type="entry name" value="TetR_N"/>
    <property type="match status" value="1"/>
</dbReference>
<dbReference type="GeneID" id="66891111"/>
<evidence type="ECO:0000259" key="5">
    <source>
        <dbReference type="PROSITE" id="PS50977"/>
    </source>
</evidence>
<dbReference type="GO" id="GO:0003700">
    <property type="term" value="F:DNA-binding transcription factor activity"/>
    <property type="evidence" value="ECO:0007669"/>
    <property type="project" value="TreeGrafter"/>
</dbReference>
<name>A0AAF0BJ17_RHOPA</name>
<evidence type="ECO:0000256" key="1">
    <source>
        <dbReference type="ARBA" id="ARBA00023015"/>
    </source>
</evidence>
<gene>
    <name evidence="6" type="ORF">TX73_000565</name>
</gene>
<dbReference type="RefSeq" id="WP_234803245.1">
    <property type="nucleotide sequence ID" value="NZ_CP116810.1"/>
</dbReference>
<dbReference type="PANTHER" id="PTHR30055:SF234">
    <property type="entry name" value="HTH-TYPE TRANSCRIPTIONAL REGULATOR BETI"/>
    <property type="match status" value="1"/>
</dbReference>